<sequence>MTYRLIYVAFGLAILYFEAALLDGYAGLSGLHLLLAPLEACQALGFSLAFGLGLPAWLALGLSALLMLLPVWLLPRRLLRRR</sequence>
<dbReference type="Proteomes" id="UP000467214">
    <property type="component" value="Unassembled WGS sequence"/>
</dbReference>
<feature type="transmembrane region" description="Helical" evidence="1">
    <location>
        <begin position="43"/>
        <end position="74"/>
    </location>
</feature>
<reference evidence="2 3" key="1">
    <citation type="submission" date="2019-12" db="EMBL/GenBank/DDBJ databases">
        <title>Neisseriaceae gen. nov. sp. Genome sequencing and assembly.</title>
        <authorList>
            <person name="Liu Z."/>
            <person name="Li A."/>
        </authorList>
    </citation>
    <scope>NUCLEOTIDE SEQUENCE [LARGE SCALE GENOMIC DNA]</scope>
    <source>
        <strain evidence="2 3">B2N2-7</strain>
    </source>
</reference>
<organism evidence="2 3">
    <name type="scientific">Craterilacuibacter sinensis</name>
    <dbReference type="NCBI Taxonomy" id="2686017"/>
    <lineage>
        <taxon>Bacteria</taxon>
        <taxon>Pseudomonadati</taxon>
        <taxon>Pseudomonadota</taxon>
        <taxon>Betaproteobacteria</taxon>
        <taxon>Neisseriales</taxon>
        <taxon>Neisseriaceae</taxon>
        <taxon>Craterilacuibacter</taxon>
    </lineage>
</organism>
<keyword evidence="3" id="KW-1185">Reference proteome</keyword>
<proteinExistence type="predicted"/>
<protein>
    <submittedName>
        <fullName evidence="2">Uncharacterized protein</fullName>
    </submittedName>
</protein>
<dbReference type="AlphaFoldDB" id="A0A845BLW0"/>
<dbReference type="EMBL" id="WSSB01000007">
    <property type="protein sequence ID" value="MXR37219.1"/>
    <property type="molecule type" value="Genomic_DNA"/>
</dbReference>
<keyword evidence="1" id="KW-1133">Transmembrane helix</keyword>
<keyword evidence="1" id="KW-0472">Membrane</keyword>
<comment type="caution">
    <text evidence="2">The sequence shown here is derived from an EMBL/GenBank/DDBJ whole genome shotgun (WGS) entry which is preliminary data.</text>
</comment>
<evidence type="ECO:0000256" key="1">
    <source>
        <dbReference type="SAM" id="Phobius"/>
    </source>
</evidence>
<evidence type="ECO:0000313" key="2">
    <source>
        <dbReference type="EMBL" id="MXR37219.1"/>
    </source>
</evidence>
<dbReference type="RefSeq" id="WP_160796654.1">
    <property type="nucleotide sequence ID" value="NZ_WSSB01000007.1"/>
</dbReference>
<name>A0A845BLW0_9NEIS</name>
<gene>
    <name evidence="2" type="ORF">GQF02_09570</name>
</gene>
<accession>A0A845BLW0</accession>
<evidence type="ECO:0000313" key="3">
    <source>
        <dbReference type="Proteomes" id="UP000467214"/>
    </source>
</evidence>
<keyword evidence="1" id="KW-0812">Transmembrane</keyword>